<dbReference type="InterPro" id="IPR006439">
    <property type="entry name" value="HAD-SF_hydro_IA"/>
</dbReference>
<evidence type="ECO:0000313" key="1">
    <source>
        <dbReference type="EMBL" id="KAJ1962772.1"/>
    </source>
</evidence>
<accession>A0A9W8AUV1</accession>
<dbReference type="InterPro" id="IPR023198">
    <property type="entry name" value="PGP-like_dom2"/>
</dbReference>
<dbReference type="EMBL" id="JANBPY010000917">
    <property type="protein sequence ID" value="KAJ1962772.1"/>
    <property type="molecule type" value="Genomic_DNA"/>
</dbReference>
<protein>
    <submittedName>
        <fullName evidence="1">Uncharacterized protein</fullName>
    </submittedName>
</protein>
<dbReference type="AlphaFoldDB" id="A0A9W8AUV1"/>
<name>A0A9W8AUV1_9FUNG</name>
<dbReference type="InterPro" id="IPR023214">
    <property type="entry name" value="HAD_sf"/>
</dbReference>
<keyword evidence="2" id="KW-1185">Reference proteome</keyword>
<sequence>MSQPSSTHALPKVTHLIFDMDGLLLDTERIYTQVSEKILEPHGCKFTWEVKAKMMGRTTKDTIRVLLEETGAPLTEQEYFEQSNAMQVGTSSRKEIFDVKTSQNQPLFQHFNSITCGDDPNVKLGKPHPDIFIEACRRLGNPSPEQCLVFEDSLLGVEAAKRAGMHVVWIPDSNILKLGHPDDHGACEILNSMEEFDPAKYGLPGFEA</sequence>
<dbReference type="Gene3D" id="1.10.150.240">
    <property type="entry name" value="Putative phosphatase, domain 2"/>
    <property type="match status" value="1"/>
</dbReference>
<dbReference type="InterPro" id="IPR041492">
    <property type="entry name" value="HAD_2"/>
</dbReference>
<reference evidence="1" key="1">
    <citation type="submission" date="2022-07" db="EMBL/GenBank/DDBJ databases">
        <title>Phylogenomic reconstructions and comparative analyses of Kickxellomycotina fungi.</title>
        <authorList>
            <person name="Reynolds N.K."/>
            <person name="Stajich J.E."/>
            <person name="Barry K."/>
            <person name="Grigoriev I.V."/>
            <person name="Crous P."/>
            <person name="Smith M.E."/>
        </authorList>
    </citation>
    <scope>NUCLEOTIDE SEQUENCE</scope>
    <source>
        <strain evidence="1">RSA 1196</strain>
    </source>
</reference>
<dbReference type="OrthoDB" id="40579at2759"/>
<dbReference type="Gene3D" id="3.40.50.1000">
    <property type="entry name" value="HAD superfamily/HAD-like"/>
    <property type="match status" value="1"/>
</dbReference>
<dbReference type="Proteomes" id="UP001150925">
    <property type="component" value="Unassembled WGS sequence"/>
</dbReference>
<organism evidence="1 2">
    <name type="scientific">Dispira parvispora</name>
    <dbReference type="NCBI Taxonomy" id="1520584"/>
    <lineage>
        <taxon>Eukaryota</taxon>
        <taxon>Fungi</taxon>
        <taxon>Fungi incertae sedis</taxon>
        <taxon>Zoopagomycota</taxon>
        <taxon>Kickxellomycotina</taxon>
        <taxon>Dimargaritomycetes</taxon>
        <taxon>Dimargaritales</taxon>
        <taxon>Dimargaritaceae</taxon>
        <taxon>Dispira</taxon>
    </lineage>
</organism>
<dbReference type="PANTHER" id="PTHR18901">
    <property type="entry name" value="2-DEOXYGLUCOSE-6-PHOSPHATE PHOSPHATASE 2"/>
    <property type="match status" value="1"/>
</dbReference>
<gene>
    <name evidence="1" type="ORF">IWQ62_003425</name>
</gene>
<dbReference type="SUPFAM" id="SSF56784">
    <property type="entry name" value="HAD-like"/>
    <property type="match status" value="1"/>
</dbReference>
<dbReference type="InterPro" id="IPR036412">
    <property type="entry name" value="HAD-like_sf"/>
</dbReference>
<dbReference type="Pfam" id="PF13419">
    <property type="entry name" value="HAD_2"/>
    <property type="match status" value="1"/>
</dbReference>
<dbReference type="PANTHER" id="PTHR18901:SF38">
    <property type="entry name" value="PSEUDOURIDINE-5'-PHOSPHATASE"/>
    <property type="match status" value="1"/>
</dbReference>
<evidence type="ECO:0000313" key="2">
    <source>
        <dbReference type="Proteomes" id="UP001150925"/>
    </source>
</evidence>
<proteinExistence type="predicted"/>
<comment type="caution">
    <text evidence="1">The sequence shown here is derived from an EMBL/GenBank/DDBJ whole genome shotgun (WGS) entry which is preliminary data.</text>
</comment>
<dbReference type="FunFam" id="1.10.150.240:FF:000001">
    <property type="entry name" value="Haloacid dehalogenase-like hydrolase domain"/>
    <property type="match status" value="1"/>
</dbReference>
<dbReference type="NCBIfam" id="TIGR01509">
    <property type="entry name" value="HAD-SF-IA-v3"/>
    <property type="match status" value="1"/>
</dbReference>
<dbReference type="Pfam" id="PF00702">
    <property type="entry name" value="Hydrolase"/>
    <property type="match status" value="1"/>
</dbReference>
<dbReference type="GO" id="GO:0016791">
    <property type="term" value="F:phosphatase activity"/>
    <property type="evidence" value="ECO:0007669"/>
    <property type="project" value="TreeGrafter"/>
</dbReference>